<dbReference type="RefSeq" id="XP_007785516.1">
    <property type="nucleotide sequence ID" value="XM_007787326.1"/>
</dbReference>
<dbReference type="Proteomes" id="UP000019373">
    <property type="component" value="Unassembled WGS sequence"/>
</dbReference>
<dbReference type="OrthoDB" id="5281072at2759"/>
<dbReference type="GO" id="GO:0016829">
    <property type="term" value="F:lyase activity"/>
    <property type="evidence" value="ECO:0007669"/>
    <property type="project" value="UniProtKB-KW"/>
</dbReference>
<evidence type="ECO:0000313" key="4">
    <source>
        <dbReference type="EMBL" id="ERF77163.1"/>
    </source>
</evidence>
<dbReference type="InterPro" id="IPR032710">
    <property type="entry name" value="NTF2-like_dom_sf"/>
</dbReference>
<evidence type="ECO:0000259" key="3">
    <source>
        <dbReference type="Pfam" id="PF02982"/>
    </source>
</evidence>
<dbReference type="InterPro" id="IPR049884">
    <property type="entry name" value="Scytalone_dh"/>
</dbReference>
<dbReference type="EMBL" id="KE720651">
    <property type="protein sequence ID" value="ERF77163.1"/>
    <property type="molecule type" value="Genomic_DNA"/>
</dbReference>
<dbReference type="Gene3D" id="3.10.450.50">
    <property type="match status" value="1"/>
</dbReference>
<evidence type="ECO:0000256" key="2">
    <source>
        <dbReference type="ARBA" id="ARBA00023239"/>
    </source>
</evidence>
<comment type="similarity">
    <text evidence="1">Belongs to the scytalone dehydratase family.</text>
</comment>
<protein>
    <recommendedName>
        <fullName evidence="3">Scytalone dehydratase-like domain-containing protein</fullName>
    </recommendedName>
</protein>
<keyword evidence="5" id="KW-1185">Reference proteome</keyword>
<sequence>MTQDITFEDIASLNATLFEWAESYDTKDWARLRRCLAPTLRPVDYRYTYGQLWESMPADAFLA</sequence>
<organism evidence="4 5">
    <name type="scientific">Endocarpon pusillum (strain Z07020 / HMAS-L-300199)</name>
    <name type="common">Lichen-forming fungus</name>
    <dbReference type="NCBI Taxonomy" id="1263415"/>
    <lineage>
        <taxon>Eukaryota</taxon>
        <taxon>Fungi</taxon>
        <taxon>Dikarya</taxon>
        <taxon>Ascomycota</taxon>
        <taxon>Pezizomycotina</taxon>
        <taxon>Eurotiomycetes</taxon>
        <taxon>Chaetothyriomycetidae</taxon>
        <taxon>Verrucariales</taxon>
        <taxon>Verrucariaceae</taxon>
        <taxon>Endocarpon</taxon>
    </lineage>
</organism>
<dbReference type="AlphaFoldDB" id="U1GXE4"/>
<dbReference type="Pfam" id="PF02982">
    <property type="entry name" value="Scytalone_dh"/>
    <property type="match status" value="1"/>
</dbReference>
<reference evidence="5" key="1">
    <citation type="journal article" date="2014" name="BMC Genomics">
        <title>Genome characteristics reveal the impact of lichenization on lichen-forming fungus Endocarpon pusillum Hedwig (Verrucariales, Ascomycota).</title>
        <authorList>
            <person name="Wang Y.-Y."/>
            <person name="Liu B."/>
            <person name="Zhang X.-Y."/>
            <person name="Zhou Q.-M."/>
            <person name="Zhang T."/>
            <person name="Li H."/>
            <person name="Yu Y.-F."/>
            <person name="Zhang X.-L."/>
            <person name="Hao X.-Y."/>
            <person name="Wang M."/>
            <person name="Wang L."/>
            <person name="Wei J.-C."/>
        </authorList>
    </citation>
    <scope>NUCLEOTIDE SEQUENCE [LARGE SCALE GENOMIC DNA]</scope>
    <source>
        <strain evidence="5">Z07020 / HMAS-L-300199</strain>
    </source>
</reference>
<accession>U1GXE4</accession>
<gene>
    <name evidence="4" type="ORF">EPUS_08467</name>
</gene>
<dbReference type="HOGENOM" id="CLU_2885770_0_0_1"/>
<evidence type="ECO:0000256" key="1">
    <source>
        <dbReference type="ARBA" id="ARBA00008584"/>
    </source>
</evidence>
<proteinExistence type="inferred from homology"/>
<dbReference type="GeneID" id="19243316"/>
<name>U1GXE4_ENDPU</name>
<feature type="domain" description="Scytalone dehydratase-like" evidence="3">
    <location>
        <begin position="4"/>
        <end position="63"/>
    </location>
</feature>
<evidence type="ECO:0000313" key="5">
    <source>
        <dbReference type="Proteomes" id="UP000019373"/>
    </source>
</evidence>
<dbReference type="SUPFAM" id="SSF54427">
    <property type="entry name" value="NTF2-like"/>
    <property type="match status" value="1"/>
</dbReference>
<keyword evidence="2" id="KW-0456">Lyase</keyword>